<dbReference type="Gene3D" id="2.40.170.20">
    <property type="entry name" value="TonB-dependent receptor, beta-barrel domain"/>
    <property type="match status" value="1"/>
</dbReference>
<feature type="domain" description="TonB-dependent receptor plug" evidence="12">
    <location>
        <begin position="115"/>
        <end position="235"/>
    </location>
</feature>
<dbReference type="InterPro" id="IPR000531">
    <property type="entry name" value="Beta-barrel_TonB"/>
</dbReference>
<feature type="chain" id="PRO_5017949913" evidence="10">
    <location>
        <begin position="23"/>
        <end position="999"/>
    </location>
</feature>
<dbReference type="SUPFAM" id="SSF56935">
    <property type="entry name" value="Porins"/>
    <property type="match status" value="1"/>
</dbReference>
<keyword evidence="7 8" id="KW-0998">Cell outer membrane</keyword>
<keyword evidence="13" id="KW-0675">Receptor</keyword>
<dbReference type="PROSITE" id="PS52016">
    <property type="entry name" value="TONB_DEPENDENT_REC_3"/>
    <property type="match status" value="1"/>
</dbReference>
<dbReference type="Pfam" id="PF13715">
    <property type="entry name" value="CarbopepD_reg_2"/>
    <property type="match status" value="1"/>
</dbReference>
<keyword evidence="2 8" id="KW-0813">Transport</keyword>
<dbReference type="InterPro" id="IPR037066">
    <property type="entry name" value="Plug_dom_sf"/>
</dbReference>
<evidence type="ECO:0000256" key="2">
    <source>
        <dbReference type="ARBA" id="ARBA00022448"/>
    </source>
</evidence>
<evidence type="ECO:0000259" key="11">
    <source>
        <dbReference type="Pfam" id="PF00593"/>
    </source>
</evidence>
<gene>
    <name evidence="13" type="ORF">ED312_18840</name>
</gene>
<organism evidence="13 14">
    <name type="scientific">Sinomicrobium pectinilyticum</name>
    <dbReference type="NCBI Taxonomy" id="1084421"/>
    <lineage>
        <taxon>Bacteria</taxon>
        <taxon>Pseudomonadati</taxon>
        <taxon>Bacteroidota</taxon>
        <taxon>Flavobacteriia</taxon>
        <taxon>Flavobacteriales</taxon>
        <taxon>Flavobacteriaceae</taxon>
        <taxon>Sinomicrobium</taxon>
    </lineage>
</organism>
<evidence type="ECO:0000256" key="1">
    <source>
        <dbReference type="ARBA" id="ARBA00004571"/>
    </source>
</evidence>
<reference evidence="13 14" key="1">
    <citation type="submission" date="2018-10" db="EMBL/GenBank/DDBJ databases">
        <title>Sinomicrobium pectinilyticum sp. nov., a pectinase-producing bacterium isolated from alkaline and saline soil, and emended description of the genus Sinomicrobium.</title>
        <authorList>
            <person name="Cheng B."/>
            <person name="Li C."/>
            <person name="Lai Q."/>
            <person name="Du M."/>
            <person name="Shao Z."/>
            <person name="Xu P."/>
            <person name="Yang C."/>
        </authorList>
    </citation>
    <scope>NUCLEOTIDE SEQUENCE [LARGE SCALE GENOMIC DNA]</scope>
    <source>
        <strain evidence="13 14">5DNS001</strain>
    </source>
</reference>
<evidence type="ECO:0000256" key="6">
    <source>
        <dbReference type="ARBA" id="ARBA00023136"/>
    </source>
</evidence>
<dbReference type="InterPro" id="IPR023996">
    <property type="entry name" value="TonB-dep_OMP_SusC/RagA"/>
</dbReference>
<evidence type="ECO:0000256" key="8">
    <source>
        <dbReference type="PROSITE-ProRule" id="PRU01360"/>
    </source>
</evidence>
<dbReference type="Gene3D" id="2.170.130.10">
    <property type="entry name" value="TonB-dependent receptor, plug domain"/>
    <property type="match status" value="1"/>
</dbReference>
<evidence type="ECO:0000256" key="10">
    <source>
        <dbReference type="SAM" id="SignalP"/>
    </source>
</evidence>
<dbReference type="RefSeq" id="WP_123217582.1">
    <property type="nucleotide sequence ID" value="NZ_RJTM01000126.1"/>
</dbReference>
<evidence type="ECO:0000256" key="3">
    <source>
        <dbReference type="ARBA" id="ARBA00022452"/>
    </source>
</evidence>
<dbReference type="Pfam" id="PF00593">
    <property type="entry name" value="TonB_dep_Rec_b-barrel"/>
    <property type="match status" value="1"/>
</dbReference>
<dbReference type="Pfam" id="PF07715">
    <property type="entry name" value="Plug"/>
    <property type="match status" value="1"/>
</dbReference>
<comment type="subcellular location">
    <subcellularLocation>
        <location evidence="1 8">Cell outer membrane</location>
        <topology evidence="1 8">Multi-pass membrane protein</topology>
    </subcellularLocation>
</comment>
<keyword evidence="10" id="KW-0732">Signal</keyword>
<name>A0A3N0DZ92_SINP1</name>
<dbReference type="OrthoDB" id="9768177at2"/>
<dbReference type="NCBIfam" id="TIGR04056">
    <property type="entry name" value="OMP_RagA_SusC"/>
    <property type="match status" value="1"/>
</dbReference>
<dbReference type="InterPro" id="IPR039426">
    <property type="entry name" value="TonB-dep_rcpt-like"/>
</dbReference>
<protein>
    <submittedName>
        <fullName evidence="13">TonB-dependent receptor</fullName>
    </submittedName>
</protein>
<comment type="similarity">
    <text evidence="8 9">Belongs to the TonB-dependent receptor family.</text>
</comment>
<keyword evidence="14" id="KW-1185">Reference proteome</keyword>
<evidence type="ECO:0000313" key="13">
    <source>
        <dbReference type="EMBL" id="RNL80803.1"/>
    </source>
</evidence>
<keyword evidence="6 8" id="KW-0472">Membrane</keyword>
<evidence type="ECO:0000313" key="14">
    <source>
        <dbReference type="Proteomes" id="UP000267469"/>
    </source>
</evidence>
<evidence type="ECO:0000256" key="5">
    <source>
        <dbReference type="ARBA" id="ARBA00023077"/>
    </source>
</evidence>
<feature type="domain" description="TonB-dependent receptor-like beta-barrel" evidence="11">
    <location>
        <begin position="471"/>
        <end position="953"/>
    </location>
</feature>
<evidence type="ECO:0000256" key="9">
    <source>
        <dbReference type="RuleBase" id="RU003357"/>
    </source>
</evidence>
<evidence type="ECO:0000259" key="12">
    <source>
        <dbReference type="Pfam" id="PF07715"/>
    </source>
</evidence>
<dbReference type="SUPFAM" id="SSF49464">
    <property type="entry name" value="Carboxypeptidase regulatory domain-like"/>
    <property type="match status" value="1"/>
</dbReference>
<dbReference type="NCBIfam" id="TIGR04057">
    <property type="entry name" value="SusC_RagA_signa"/>
    <property type="match status" value="1"/>
</dbReference>
<dbReference type="EMBL" id="RJTM01000126">
    <property type="protein sequence ID" value="RNL80803.1"/>
    <property type="molecule type" value="Genomic_DNA"/>
</dbReference>
<dbReference type="Proteomes" id="UP000267469">
    <property type="component" value="Unassembled WGS sequence"/>
</dbReference>
<evidence type="ECO:0000256" key="4">
    <source>
        <dbReference type="ARBA" id="ARBA00022692"/>
    </source>
</evidence>
<keyword evidence="5 9" id="KW-0798">TonB box</keyword>
<dbReference type="Gene3D" id="2.60.40.1120">
    <property type="entry name" value="Carboxypeptidase-like, regulatory domain"/>
    <property type="match status" value="1"/>
</dbReference>
<keyword evidence="3 8" id="KW-1134">Transmembrane beta strand</keyword>
<dbReference type="AlphaFoldDB" id="A0A3N0DZ92"/>
<proteinExistence type="inferred from homology"/>
<dbReference type="InterPro" id="IPR008969">
    <property type="entry name" value="CarboxyPept-like_regulatory"/>
</dbReference>
<keyword evidence="4 8" id="KW-0812">Transmembrane</keyword>
<sequence>MRSKITQILTLLLAFVVHVSFAQEKTITGKVTDETGMPLPGVNIVVKGTSTGTQTDFDGNYSITAGVGQVLQFSYVGMATAEQTIGASNTISIQMAEDAQALEEVVVVAYGTQTKQRLVQSVSIVNTEDIEDIPAVSPQELLQGQASGVQMVNSSGILGSAPVIKIRGVASINAGGRPLVVVDGVPLNDEALSSGQGGTALNPLADINPNDIASFSVLKDAAAAAIYGSRGANGVVLIQTKSGRQGEKTKVTLDINSSWSEVTDTFDMMSADQYRQFLVSTGQAGSVDDLPQGSYNWPENVVRTGFSKDLNFSIAGGSEKTTFYAGFTHKDQEGFIVGNNLTRFSGRINLTHQATDWLKVGANLGVTENNLDRVGADNSTFAPLTSAYLQTPWVEPYDENGNFVNTGFIANVIAIEALDINDSKTFRTTGNIFGEIKLLEELTYKMDFGIDRILLEEFQRSFEINSPEGFASDFVAQQNKHVFTNSLNYDTTFGEVHDFSAVVGMTYEQTEIRETSMDATGFLSDKQINIVSASTPGETLNRSRGNRLVGYFGRFNYAYDNKYIVEGSLRRDGSSRFGVNNRYGTFWAVGGAWVLSQEKFMQDVNWINNLKIRGNYGVSGNDRIGDFASRERYTGGRDDGDPSSGILDGNYNGVSGLRLLDPGNPNLRWEKSTSYDIGFEVSLLNNRISLNVDYYRKKTSDLILNVTIPQTNGGISSILDNLGEMENKGVDIDLNTVNIQTENFSWSTSLNLGFNKNKVLSLPGASEDSEGRRFVAGTLSQRAIEGHSVNTFYLIRYKGVNSETGNAEWLDKDGNVTTTPTTNDRVIAGDANPDFVGGLRNTLKYKNWDLNFFFNFSYGNDIFIDGLRFAENPFSFNKRTKLLNIWEAPGDNAYLPSPESSTFGVFNQRSTAQLRDGSYARLKNLTLGYSLPSEFLENSFISGVRFYATANNIWTIKDSDLKGIDPEVSDRGFSNVRQGESFFTPPQSKTYLIGARITF</sequence>
<evidence type="ECO:0000256" key="7">
    <source>
        <dbReference type="ARBA" id="ARBA00023237"/>
    </source>
</evidence>
<feature type="signal peptide" evidence="10">
    <location>
        <begin position="1"/>
        <end position="22"/>
    </location>
</feature>
<dbReference type="GO" id="GO:0009279">
    <property type="term" value="C:cell outer membrane"/>
    <property type="evidence" value="ECO:0007669"/>
    <property type="project" value="UniProtKB-SubCell"/>
</dbReference>
<dbReference type="InterPro" id="IPR036942">
    <property type="entry name" value="Beta-barrel_TonB_sf"/>
</dbReference>
<dbReference type="InterPro" id="IPR023997">
    <property type="entry name" value="TonB-dep_OMP_SusC/RagA_CS"/>
</dbReference>
<accession>A0A3N0DZ92</accession>
<comment type="caution">
    <text evidence="13">The sequence shown here is derived from an EMBL/GenBank/DDBJ whole genome shotgun (WGS) entry which is preliminary data.</text>
</comment>
<dbReference type="InterPro" id="IPR012910">
    <property type="entry name" value="Plug_dom"/>
</dbReference>